<keyword evidence="4" id="KW-1185">Reference proteome</keyword>
<dbReference type="AlphaFoldDB" id="A0AAV0PI22"/>
<dbReference type="Pfam" id="PF14364">
    <property type="entry name" value="DUF4408"/>
    <property type="match status" value="1"/>
</dbReference>
<organism evidence="3 4">
    <name type="scientific">Linum tenue</name>
    <dbReference type="NCBI Taxonomy" id="586396"/>
    <lineage>
        <taxon>Eukaryota</taxon>
        <taxon>Viridiplantae</taxon>
        <taxon>Streptophyta</taxon>
        <taxon>Embryophyta</taxon>
        <taxon>Tracheophyta</taxon>
        <taxon>Spermatophyta</taxon>
        <taxon>Magnoliopsida</taxon>
        <taxon>eudicotyledons</taxon>
        <taxon>Gunneridae</taxon>
        <taxon>Pentapetalae</taxon>
        <taxon>rosids</taxon>
        <taxon>fabids</taxon>
        <taxon>Malpighiales</taxon>
        <taxon>Linaceae</taxon>
        <taxon>Linum</taxon>
    </lineage>
</organism>
<evidence type="ECO:0000256" key="1">
    <source>
        <dbReference type="SAM" id="MobiDB-lite"/>
    </source>
</evidence>
<protein>
    <recommendedName>
        <fullName evidence="2">DUF4408 domain-containing protein</fullName>
    </recommendedName>
</protein>
<evidence type="ECO:0000313" key="4">
    <source>
        <dbReference type="Proteomes" id="UP001154282"/>
    </source>
</evidence>
<evidence type="ECO:0000313" key="3">
    <source>
        <dbReference type="EMBL" id="CAI0470254.1"/>
    </source>
</evidence>
<reference evidence="3" key="1">
    <citation type="submission" date="2022-08" db="EMBL/GenBank/DDBJ databases">
        <authorList>
            <person name="Gutierrez-Valencia J."/>
        </authorList>
    </citation>
    <scope>NUCLEOTIDE SEQUENCE</scope>
</reference>
<dbReference type="PANTHER" id="PTHR33098:SF53">
    <property type="entry name" value="OS05G0540900 PROTEIN"/>
    <property type="match status" value="1"/>
</dbReference>
<feature type="domain" description="DUF4408" evidence="2">
    <location>
        <begin position="13"/>
        <end position="44"/>
    </location>
</feature>
<accession>A0AAV0PI22</accession>
<dbReference type="Pfam" id="PF05553">
    <property type="entry name" value="DUF761"/>
    <property type="match status" value="1"/>
</dbReference>
<proteinExistence type="predicted"/>
<dbReference type="Proteomes" id="UP001154282">
    <property type="component" value="Unassembled WGS sequence"/>
</dbReference>
<evidence type="ECO:0000259" key="2">
    <source>
        <dbReference type="Pfam" id="PF14364"/>
    </source>
</evidence>
<gene>
    <name evidence="3" type="ORF">LITE_LOCUS38495</name>
</gene>
<dbReference type="PANTHER" id="PTHR33098">
    <property type="entry name" value="COTTON FIBER (DUF761)"/>
    <property type="match status" value="1"/>
</dbReference>
<dbReference type="EMBL" id="CAMGYJ010000009">
    <property type="protein sequence ID" value="CAI0470254.1"/>
    <property type="molecule type" value="Genomic_DNA"/>
</dbReference>
<feature type="compositionally biased region" description="Basic and acidic residues" evidence="1">
    <location>
        <begin position="262"/>
        <end position="271"/>
    </location>
</feature>
<sequence length="319" mass="35980">MLEETVASAVHSSIWASMTSWCTPTLLFLFLNIMIGTIAITSSLASQKAVNHQDDHHHHQQQHQQQDKQHHHQQIWRSPSMLQRLKSINFYSHRSQEPQVHTTVAAAYEKPPSEGVFETATHYFGSYDQTHQESQQAAVPALSRSPSVLQRLKSFNPYNYIQSPQIPTTPQREEPEAEIVDYTTREQQIEAEEAAETLDEIYSKLRTGNKLVGRSKSDTKPVAGEVPKKLAKKMRKSASTRSAFAHFEEVEVVEARRPATVKEGKSKKLVADEDGGEDSGVDAKADDFINKFKQQLKLQRVDSIIRYKEMVGRGSGTGK</sequence>
<comment type="caution">
    <text evidence="3">The sequence shown here is derived from an EMBL/GenBank/DDBJ whole genome shotgun (WGS) entry which is preliminary data.</text>
</comment>
<feature type="region of interest" description="Disordered" evidence="1">
    <location>
        <begin position="49"/>
        <end position="75"/>
    </location>
</feature>
<dbReference type="InterPro" id="IPR025520">
    <property type="entry name" value="DUF4408"/>
</dbReference>
<feature type="region of interest" description="Disordered" evidence="1">
    <location>
        <begin position="262"/>
        <end position="283"/>
    </location>
</feature>
<dbReference type="InterPro" id="IPR008480">
    <property type="entry name" value="DUF761_pln"/>
</dbReference>
<name>A0AAV0PI22_9ROSI</name>